<dbReference type="PANTHER" id="PTHR45695">
    <property type="entry name" value="LEUCOKININ RECEPTOR-RELATED"/>
    <property type="match status" value="1"/>
</dbReference>
<feature type="transmembrane region" description="Helical" evidence="11">
    <location>
        <begin position="270"/>
        <end position="292"/>
    </location>
</feature>
<feature type="transmembrane region" description="Helical" evidence="11">
    <location>
        <begin position="6"/>
        <end position="28"/>
    </location>
</feature>
<dbReference type="SUPFAM" id="SSF81321">
    <property type="entry name" value="Family A G protein-coupled receptor-like"/>
    <property type="match status" value="1"/>
</dbReference>
<evidence type="ECO:0000256" key="4">
    <source>
        <dbReference type="ARBA" id="ARBA00022989"/>
    </source>
</evidence>
<evidence type="ECO:0000256" key="2">
    <source>
        <dbReference type="ARBA" id="ARBA00010663"/>
    </source>
</evidence>
<evidence type="ECO:0000256" key="3">
    <source>
        <dbReference type="ARBA" id="ARBA00022692"/>
    </source>
</evidence>
<evidence type="ECO:0000256" key="11">
    <source>
        <dbReference type="SAM" id="Phobius"/>
    </source>
</evidence>
<feature type="transmembrane region" description="Helical" evidence="11">
    <location>
        <begin position="121"/>
        <end position="141"/>
    </location>
</feature>
<dbReference type="Gene3D" id="1.20.1070.10">
    <property type="entry name" value="Rhodopsin 7-helix transmembrane proteins"/>
    <property type="match status" value="1"/>
</dbReference>
<keyword evidence="8 9" id="KW-0807">Transducer</keyword>
<feature type="transmembrane region" description="Helical" evidence="11">
    <location>
        <begin position="40"/>
        <end position="62"/>
    </location>
</feature>
<feature type="transmembrane region" description="Helical" evidence="11">
    <location>
        <begin position="182"/>
        <end position="206"/>
    </location>
</feature>
<reference evidence="14" key="3">
    <citation type="submission" date="2022-06" db="UniProtKB">
        <authorList>
            <consortium name="EnsemblMetazoa"/>
        </authorList>
    </citation>
    <scope>IDENTIFICATION</scope>
</reference>
<dbReference type="PANTHER" id="PTHR45695:SF9">
    <property type="entry name" value="LEUCOKININ RECEPTOR"/>
    <property type="match status" value="1"/>
</dbReference>
<comment type="subcellular location">
    <subcellularLocation>
        <location evidence="1">Membrane</location>
        <topology evidence="1">Multi-pass membrane protein</topology>
    </subcellularLocation>
</comment>
<dbReference type="EnsemblMetazoa" id="SSS_7958s_mrna">
    <property type="protein sequence ID" value="KAF7492719.1"/>
    <property type="gene ID" value="SSS_7958"/>
</dbReference>
<evidence type="ECO:0000313" key="13">
    <source>
        <dbReference type="EMBL" id="KAF7492719.1"/>
    </source>
</evidence>
<accession>A0A834VF25</accession>
<keyword evidence="5 9" id="KW-0297">G-protein coupled receptor</keyword>
<feature type="transmembrane region" description="Helical" evidence="11">
    <location>
        <begin position="82"/>
        <end position="100"/>
    </location>
</feature>
<dbReference type="SMART" id="SM01381">
    <property type="entry name" value="7TM_GPCR_Srsx"/>
    <property type="match status" value="1"/>
</dbReference>
<feature type="transmembrane region" description="Helical" evidence="11">
    <location>
        <begin position="237"/>
        <end position="258"/>
    </location>
</feature>
<keyword evidence="4 11" id="KW-1133">Transmembrane helix</keyword>
<keyword evidence="15" id="KW-1185">Reference proteome</keyword>
<dbReference type="InterPro" id="IPR000276">
    <property type="entry name" value="GPCR_Rhodpsn"/>
</dbReference>
<dbReference type="EMBL" id="WVUK01000056">
    <property type="protein sequence ID" value="KAF7492719.1"/>
    <property type="molecule type" value="Genomic_DNA"/>
</dbReference>
<dbReference type="GO" id="GO:0005886">
    <property type="term" value="C:plasma membrane"/>
    <property type="evidence" value="ECO:0007669"/>
    <property type="project" value="TreeGrafter"/>
</dbReference>
<dbReference type="PROSITE" id="PS00237">
    <property type="entry name" value="G_PROTEIN_RECEP_F1_1"/>
    <property type="match status" value="1"/>
</dbReference>
<evidence type="ECO:0000259" key="12">
    <source>
        <dbReference type="PROSITE" id="PS50262"/>
    </source>
</evidence>
<evidence type="ECO:0000256" key="9">
    <source>
        <dbReference type="RuleBase" id="RU000688"/>
    </source>
</evidence>
<evidence type="ECO:0000256" key="10">
    <source>
        <dbReference type="SAM" id="MobiDB-lite"/>
    </source>
</evidence>
<keyword evidence="6 11" id="KW-0472">Membrane</keyword>
<dbReference type="InterPro" id="IPR017452">
    <property type="entry name" value="GPCR_Rhodpsn_7TM"/>
</dbReference>
<evidence type="ECO:0000313" key="15">
    <source>
        <dbReference type="Proteomes" id="UP000070412"/>
    </source>
</evidence>
<evidence type="ECO:0000313" key="14">
    <source>
        <dbReference type="EnsemblMetazoa" id="KAF7492719.1"/>
    </source>
</evidence>
<name>A0A834VF25_SARSC</name>
<dbReference type="OrthoDB" id="6512640at2759"/>
<sequence>MRDYLVIALYGLIVMVSLFGNLLVCKVIQSKQTMRNRTTHLFIANLTISDLLMTIFTIPMNIARQILDDWPFGDLCCKLVPFVQAISVYVSSLSMTMIAIDRYQTLCRPMKPRIIQQISKWFWITSIWLVASILALPYAMFNHVVDVLNIPTSSLMVLSTTKPLFRCKAIYPGDDPQSYRRVITLLAFTTQFCIPMIIVAVCYILIGMKISRRSCIGEHTIEQVHQHLNSKRKTIKMLIVVVATFAICWLPYNLLYIVEDFFQINFSLSIHYIAHWLAMSSICYNPFIYFWLNRGYRQGILNILTCCLHFQCLKQFNQSKSMNKYDDGLEMDRANQTSHQLNRNCSSKKFRKLHQQNSQNIDDDHLNDNPIQSDSYSKAMITTTKPTIRNSIVCDERKCRRKISQELNQPQQNKHRNGKLMIISRRLVSNGTQSPSPSSSSSTIQTMTIDRSVIDQCDQDHRKRAADRSRKFFIKTNINIKSSTFCDRTSSDDDDDDDDDDNDDQSDIRDNFDSGINSSMMNNEISV</sequence>
<reference evidence="13" key="2">
    <citation type="submission" date="2020-01" db="EMBL/GenBank/DDBJ databases">
        <authorList>
            <person name="Korhonen P.K.K."/>
            <person name="Guangxu M.G."/>
            <person name="Wang T.W."/>
            <person name="Stroehlein A.J.S."/>
            <person name="Young N.D."/>
            <person name="Ang C.-S.A."/>
            <person name="Fernando D.W.F."/>
            <person name="Lu H.L."/>
            <person name="Taylor S.T."/>
            <person name="Ehtesham M.E.M."/>
            <person name="Najaraj S.H.N."/>
            <person name="Harsha G.H.G."/>
            <person name="Madugundu A.M."/>
            <person name="Renuse S.R."/>
            <person name="Holt D.H."/>
            <person name="Pandey A.P."/>
            <person name="Papenfuss A.P."/>
            <person name="Gasser R.B.G."/>
            <person name="Fischer K.F."/>
        </authorList>
    </citation>
    <scope>NUCLEOTIDE SEQUENCE</scope>
    <source>
        <strain evidence="13">SSS_KF_BRIS2020</strain>
    </source>
</reference>
<evidence type="ECO:0000256" key="6">
    <source>
        <dbReference type="ARBA" id="ARBA00023136"/>
    </source>
</evidence>
<feature type="compositionally biased region" description="Polar residues" evidence="10">
    <location>
        <begin position="515"/>
        <end position="527"/>
    </location>
</feature>
<gene>
    <name evidence="13" type="ORF">SSS_7958</name>
</gene>
<comment type="similarity">
    <text evidence="2 9">Belongs to the G-protein coupled receptor 1 family.</text>
</comment>
<dbReference type="AlphaFoldDB" id="A0A834VF25"/>
<feature type="region of interest" description="Disordered" evidence="10">
    <location>
        <begin position="429"/>
        <end position="466"/>
    </location>
</feature>
<evidence type="ECO:0000256" key="1">
    <source>
        <dbReference type="ARBA" id="ARBA00004141"/>
    </source>
</evidence>
<organism evidence="13">
    <name type="scientific">Sarcoptes scabiei</name>
    <name type="common">Itch mite</name>
    <name type="synonym">Acarus scabiei</name>
    <dbReference type="NCBI Taxonomy" id="52283"/>
    <lineage>
        <taxon>Eukaryota</taxon>
        <taxon>Metazoa</taxon>
        <taxon>Ecdysozoa</taxon>
        <taxon>Arthropoda</taxon>
        <taxon>Chelicerata</taxon>
        <taxon>Arachnida</taxon>
        <taxon>Acari</taxon>
        <taxon>Acariformes</taxon>
        <taxon>Sarcoptiformes</taxon>
        <taxon>Astigmata</taxon>
        <taxon>Psoroptidia</taxon>
        <taxon>Sarcoptoidea</taxon>
        <taxon>Sarcoptidae</taxon>
        <taxon>Sarcoptinae</taxon>
        <taxon>Sarcoptes</taxon>
    </lineage>
</organism>
<evidence type="ECO:0000256" key="5">
    <source>
        <dbReference type="ARBA" id="ARBA00023040"/>
    </source>
</evidence>
<reference evidence="15" key="1">
    <citation type="journal article" date="2020" name="PLoS Negl. Trop. Dis.">
        <title>High-quality nuclear genome for Sarcoptes scabiei-A critical resource for a neglected parasite.</title>
        <authorList>
            <person name="Korhonen P.K."/>
            <person name="Gasser R.B."/>
            <person name="Ma G."/>
            <person name="Wang T."/>
            <person name="Stroehlein A.J."/>
            <person name="Young N.D."/>
            <person name="Ang C.S."/>
            <person name="Fernando D.D."/>
            <person name="Lu H.C."/>
            <person name="Taylor S."/>
            <person name="Reynolds S.L."/>
            <person name="Mofiz E."/>
            <person name="Najaraj S.H."/>
            <person name="Gowda H."/>
            <person name="Madugundu A."/>
            <person name="Renuse S."/>
            <person name="Holt D."/>
            <person name="Pandey A."/>
            <person name="Papenfuss A.T."/>
            <person name="Fischer K."/>
        </authorList>
    </citation>
    <scope>NUCLEOTIDE SEQUENCE [LARGE SCALE GENOMIC DNA]</scope>
</reference>
<protein>
    <submittedName>
        <fullName evidence="13">Putative G-protein coupled receptor 83</fullName>
    </submittedName>
</protein>
<dbReference type="Pfam" id="PF00001">
    <property type="entry name" value="7tm_1"/>
    <property type="match status" value="1"/>
</dbReference>
<keyword evidence="3 9" id="KW-0812">Transmembrane</keyword>
<dbReference type="PRINTS" id="PR00237">
    <property type="entry name" value="GPCRRHODOPSN"/>
</dbReference>
<dbReference type="Proteomes" id="UP000070412">
    <property type="component" value="Unassembled WGS sequence"/>
</dbReference>
<keyword evidence="7 9" id="KW-0675">Receptor</keyword>
<feature type="region of interest" description="Disordered" evidence="10">
    <location>
        <begin position="484"/>
        <end position="527"/>
    </location>
</feature>
<dbReference type="InterPro" id="IPR000611">
    <property type="entry name" value="NPY_rcpt"/>
</dbReference>
<feature type="domain" description="G-protein coupled receptors family 1 profile" evidence="12">
    <location>
        <begin position="20"/>
        <end position="289"/>
    </location>
</feature>
<proteinExistence type="inferred from homology"/>
<evidence type="ECO:0000256" key="7">
    <source>
        <dbReference type="ARBA" id="ARBA00023170"/>
    </source>
</evidence>
<feature type="compositionally biased region" description="Acidic residues" evidence="10">
    <location>
        <begin position="492"/>
        <end position="505"/>
    </location>
</feature>
<dbReference type="GO" id="GO:0004983">
    <property type="term" value="F:neuropeptide Y receptor activity"/>
    <property type="evidence" value="ECO:0007669"/>
    <property type="project" value="InterPro"/>
</dbReference>
<dbReference type="PRINTS" id="PR01012">
    <property type="entry name" value="NRPEPTIDEYR"/>
</dbReference>
<evidence type="ECO:0000256" key="8">
    <source>
        <dbReference type="ARBA" id="ARBA00023224"/>
    </source>
</evidence>
<dbReference type="PROSITE" id="PS50262">
    <property type="entry name" value="G_PROTEIN_RECEP_F1_2"/>
    <property type="match status" value="1"/>
</dbReference>